<organism evidence="3 4">
    <name type="scientific">Sinocyclocheilus rhinocerous</name>
    <dbReference type="NCBI Taxonomy" id="307959"/>
    <lineage>
        <taxon>Eukaryota</taxon>
        <taxon>Metazoa</taxon>
        <taxon>Chordata</taxon>
        <taxon>Craniata</taxon>
        <taxon>Vertebrata</taxon>
        <taxon>Euteleostomi</taxon>
        <taxon>Actinopterygii</taxon>
        <taxon>Neopterygii</taxon>
        <taxon>Teleostei</taxon>
        <taxon>Ostariophysi</taxon>
        <taxon>Cypriniformes</taxon>
        <taxon>Cyprinidae</taxon>
        <taxon>Cyprininae</taxon>
        <taxon>Sinocyclocheilus</taxon>
    </lineage>
</organism>
<evidence type="ECO:0000256" key="1">
    <source>
        <dbReference type="ARBA" id="ARBA00022741"/>
    </source>
</evidence>
<dbReference type="Proteomes" id="UP000472270">
    <property type="component" value="Unassembled WGS sequence"/>
</dbReference>
<dbReference type="Gene3D" id="3.40.850.10">
    <property type="entry name" value="Kinesin motor domain"/>
    <property type="match status" value="1"/>
</dbReference>
<name>A0A673J630_9TELE</name>
<dbReference type="GO" id="GO:0005524">
    <property type="term" value="F:ATP binding"/>
    <property type="evidence" value="ECO:0007669"/>
    <property type="project" value="UniProtKB-KW"/>
</dbReference>
<evidence type="ECO:0000313" key="4">
    <source>
        <dbReference type="Proteomes" id="UP000472270"/>
    </source>
</evidence>
<reference evidence="3" key="1">
    <citation type="submission" date="2025-08" db="UniProtKB">
        <authorList>
            <consortium name="Ensembl"/>
        </authorList>
    </citation>
    <scope>IDENTIFICATION</scope>
</reference>
<evidence type="ECO:0000313" key="3">
    <source>
        <dbReference type="Ensembl" id="ENSSRHP00000045502.1"/>
    </source>
</evidence>
<accession>A0A673J630</accession>
<keyword evidence="4" id="KW-1185">Reference proteome</keyword>
<dbReference type="AlphaFoldDB" id="A0A673J630"/>
<keyword evidence="1" id="KW-0547">Nucleotide-binding</keyword>
<sequence length="77" mass="8734">MLITPVLLFSPSETLKVRSRKDSNKGKRNNQLISWVFQLNGVLDNVSQEDTYDRVARSVVLGAFGGYNGWSFKCIHM</sequence>
<dbReference type="InterPro" id="IPR036961">
    <property type="entry name" value="Kinesin_motor_dom_sf"/>
</dbReference>
<reference evidence="3" key="2">
    <citation type="submission" date="2025-09" db="UniProtKB">
        <authorList>
            <consortium name="Ensembl"/>
        </authorList>
    </citation>
    <scope>IDENTIFICATION</scope>
</reference>
<keyword evidence="2" id="KW-0067">ATP-binding</keyword>
<dbReference type="Ensembl" id="ENSSRHT00000046777.1">
    <property type="protein sequence ID" value="ENSSRHP00000045502.1"/>
    <property type="gene ID" value="ENSSRHG00000022967.1"/>
</dbReference>
<protein>
    <submittedName>
        <fullName evidence="3">Uncharacterized protein</fullName>
    </submittedName>
</protein>
<evidence type="ECO:0000256" key="2">
    <source>
        <dbReference type="ARBA" id="ARBA00022840"/>
    </source>
</evidence>
<proteinExistence type="predicted"/>